<proteinExistence type="predicted"/>
<feature type="signal peptide" evidence="2">
    <location>
        <begin position="1"/>
        <end position="22"/>
    </location>
</feature>
<dbReference type="SUPFAM" id="SSF57180">
    <property type="entry name" value="Cellulose-binding domain"/>
    <property type="match status" value="1"/>
</dbReference>
<dbReference type="SMART" id="SM00236">
    <property type="entry name" value="fCBD"/>
    <property type="match status" value="1"/>
</dbReference>
<sequence>MKLSFKATASAALLTLAPYVLAQTTVPQWGQCGGIGWTGPTVCAAGFTCICSGSPWYWNCLVPNTAAPPPACPTSWY</sequence>
<evidence type="ECO:0000313" key="4">
    <source>
        <dbReference type="EMBL" id="KDR71449.1"/>
    </source>
</evidence>
<evidence type="ECO:0000259" key="3">
    <source>
        <dbReference type="PROSITE" id="PS51164"/>
    </source>
</evidence>
<gene>
    <name evidence="4" type="ORF">GALMADRAFT_229442</name>
</gene>
<dbReference type="GO" id="GO:0030248">
    <property type="term" value="F:cellulose binding"/>
    <property type="evidence" value="ECO:0007669"/>
    <property type="project" value="InterPro"/>
</dbReference>
<evidence type="ECO:0000256" key="1">
    <source>
        <dbReference type="ARBA" id="ARBA00022729"/>
    </source>
</evidence>
<feature type="chain" id="PRO_5001646164" description="CBM1 domain-containing protein" evidence="2">
    <location>
        <begin position="23"/>
        <end position="77"/>
    </location>
</feature>
<dbReference type="Pfam" id="PF00734">
    <property type="entry name" value="CBM_1"/>
    <property type="match status" value="1"/>
</dbReference>
<dbReference type="EMBL" id="KL142392">
    <property type="protein sequence ID" value="KDR71449.1"/>
    <property type="molecule type" value="Genomic_DNA"/>
</dbReference>
<evidence type="ECO:0000313" key="5">
    <source>
        <dbReference type="Proteomes" id="UP000027222"/>
    </source>
</evidence>
<dbReference type="Proteomes" id="UP000027222">
    <property type="component" value="Unassembled WGS sequence"/>
</dbReference>
<dbReference type="InterPro" id="IPR035971">
    <property type="entry name" value="CBD_sf"/>
</dbReference>
<dbReference type="GO" id="GO:0005576">
    <property type="term" value="C:extracellular region"/>
    <property type="evidence" value="ECO:0007669"/>
    <property type="project" value="InterPro"/>
</dbReference>
<dbReference type="GO" id="GO:0005975">
    <property type="term" value="P:carbohydrate metabolic process"/>
    <property type="evidence" value="ECO:0007669"/>
    <property type="project" value="InterPro"/>
</dbReference>
<evidence type="ECO:0000256" key="2">
    <source>
        <dbReference type="SAM" id="SignalP"/>
    </source>
</evidence>
<feature type="domain" description="CBM1" evidence="3">
    <location>
        <begin position="24"/>
        <end position="61"/>
    </location>
</feature>
<organism evidence="4 5">
    <name type="scientific">Galerina marginata (strain CBS 339.88)</name>
    <dbReference type="NCBI Taxonomy" id="685588"/>
    <lineage>
        <taxon>Eukaryota</taxon>
        <taxon>Fungi</taxon>
        <taxon>Dikarya</taxon>
        <taxon>Basidiomycota</taxon>
        <taxon>Agaricomycotina</taxon>
        <taxon>Agaricomycetes</taxon>
        <taxon>Agaricomycetidae</taxon>
        <taxon>Agaricales</taxon>
        <taxon>Agaricineae</taxon>
        <taxon>Strophariaceae</taxon>
        <taxon>Galerina</taxon>
    </lineage>
</organism>
<name>A0A067SUW3_GALM3</name>
<dbReference type="InterPro" id="IPR000254">
    <property type="entry name" value="CBD"/>
</dbReference>
<dbReference type="PROSITE" id="PS51164">
    <property type="entry name" value="CBM1_2"/>
    <property type="match status" value="1"/>
</dbReference>
<keyword evidence="1 2" id="KW-0732">Signal</keyword>
<dbReference type="OrthoDB" id="2119228at2759"/>
<dbReference type="HOGENOM" id="CLU_2638222_0_0_1"/>
<accession>A0A067SUW3</accession>
<dbReference type="AlphaFoldDB" id="A0A067SUW3"/>
<protein>
    <recommendedName>
        <fullName evidence="3">CBM1 domain-containing protein</fullName>
    </recommendedName>
</protein>
<reference evidence="5" key="1">
    <citation type="journal article" date="2014" name="Proc. Natl. Acad. Sci. U.S.A.">
        <title>Extensive sampling of basidiomycete genomes demonstrates inadequacy of the white-rot/brown-rot paradigm for wood decay fungi.</title>
        <authorList>
            <person name="Riley R."/>
            <person name="Salamov A.A."/>
            <person name="Brown D.W."/>
            <person name="Nagy L.G."/>
            <person name="Floudas D."/>
            <person name="Held B.W."/>
            <person name="Levasseur A."/>
            <person name="Lombard V."/>
            <person name="Morin E."/>
            <person name="Otillar R."/>
            <person name="Lindquist E.A."/>
            <person name="Sun H."/>
            <person name="LaButti K.M."/>
            <person name="Schmutz J."/>
            <person name="Jabbour D."/>
            <person name="Luo H."/>
            <person name="Baker S.E."/>
            <person name="Pisabarro A.G."/>
            <person name="Walton J.D."/>
            <person name="Blanchette R.A."/>
            <person name="Henrissat B."/>
            <person name="Martin F."/>
            <person name="Cullen D."/>
            <person name="Hibbett D.S."/>
            <person name="Grigoriev I.V."/>
        </authorList>
    </citation>
    <scope>NUCLEOTIDE SEQUENCE [LARGE SCALE GENOMIC DNA]</scope>
    <source>
        <strain evidence="5">CBS 339.88</strain>
    </source>
</reference>
<keyword evidence="5" id="KW-1185">Reference proteome</keyword>